<keyword evidence="2 4" id="KW-0808">Transferase</keyword>
<dbReference type="InterPro" id="IPR029063">
    <property type="entry name" value="SAM-dependent_MTases_sf"/>
</dbReference>
<evidence type="ECO:0000313" key="4">
    <source>
        <dbReference type="EMBL" id="KAA9110252.1"/>
    </source>
</evidence>
<dbReference type="PANTHER" id="PTHR10509">
    <property type="entry name" value="O-METHYLTRANSFERASE-RELATED"/>
    <property type="match status" value="1"/>
</dbReference>
<dbReference type="PANTHER" id="PTHR10509:SF85">
    <property type="entry name" value="O-METHYLTRANSFERASE RV1220C-RELATED"/>
    <property type="match status" value="1"/>
</dbReference>
<dbReference type="InterPro" id="IPR050362">
    <property type="entry name" value="Cation-dep_OMT"/>
</dbReference>
<dbReference type="GO" id="GO:0008757">
    <property type="term" value="F:S-adenosylmethionine-dependent methyltransferase activity"/>
    <property type="evidence" value="ECO:0007669"/>
    <property type="project" value="TreeGrafter"/>
</dbReference>
<comment type="caution">
    <text evidence="4">The sequence shown here is derived from an EMBL/GenBank/DDBJ whole genome shotgun (WGS) entry which is preliminary data.</text>
</comment>
<proteinExistence type="predicted"/>
<dbReference type="InterPro" id="IPR002935">
    <property type="entry name" value="SAM_O-MeTrfase"/>
</dbReference>
<dbReference type="Gene3D" id="3.40.50.150">
    <property type="entry name" value="Vaccinia Virus protein VP39"/>
    <property type="match status" value="1"/>
</dbReference>
<dbReference type="SUPFAM" id="SSF53335">
    <property type="entry name" value="S-adenosyl-L-methionine-dependent methyltransferases"/>
    <property type="match status" value="1"/>
</dbReference>
<keyword evidence="1 4" id="KW-0489">Methyltransferase</keyword>
<organism evidence="4 5">
    <name type="scientific">Microbacterium rhizomatis</name>
    <dbReference type="NCBI Taxonomy" id="1631477"/>
    <lineage>
        <taxon>Bacteria</taxon>
        <taxon>Bacillati</taxon>
        <taxon>Actinomycetota</taxon>
        <taxon>Actinomycetes</taxon>
        <taxon>Micrococcales</taxon>
        <taxon>Microbacteriaceae</taxon>
        <taxon>Microbacterium</taxon>
    </lineage>
</organism>
<evidence type="ECO:0000256" key="3">
    <source>
        <dbReference type="ARBA" id="ARBA00022691"/>
    </source>
</evidence>
<gene>
    <name evidence="4" type="ORF">F6B43_00665</name>
</gene>
<dbReference type="CDD" id="cd02440">
    <property type="entry name" value="AdoMet_MTases"/>
    <property type="match status" value="1"/>
</dbReference>
<dbReference type="GO" id="GO:0008171">
    <property type="term" value="F:O-methyltransferase activity"/>
    <property type="evidence" value="ECO:0007669"/>
    <property type="project" value="InterPro"/>
</dbReference>
<evidence type="ECO:0000256" key="1">
    <source>
        <dbReference type="ARBA" id="ARBA00022603"/>
    </source>
</evidence>
<dbReference type="Proteomes" id="UP000325827">
    <property type="component" value="Unassembled WGS sequence"/>
</dbReference>
<dbReference type="EMBL" id="VYSA01000001">
    <property type="protein sequence ID" value="KAA9110252.1"/>
    <property type="molecule type" value="Genomic_DNA"/>
</dbReference>
<keyword evidence="3" id="KW-0949">S-adenosyl-L-methionine</keyword>
<dbReference type="Pfam" id="PF13578">
    <property type="entry name" value="Methyltransf_24"/>
    <property type="match status" value="1"/>
</dbReference>
<keyword evidence="5" id="KW-1185">Reference proteome</keyword>
<dbReference type="GO" id="GO:0032259">
    <property type="term" value="P:methylation"/>
    <property type="evidence" value="ECO:0007669"/>
    <property type="project" value="UniProtKB-KW"/>
</dbReference>
<evidence type="ECO:0000313" key="5">
    <source>
        <dbReference type="Proteomes" id="UP000325827"/>
    </source>
</evidence>
<evidence type="ECO:0000256" key="2">
    <source>
        <dbReference type="ARBA" id="ARBA00022679"/>
    </source>
</evidence>
<protein>
    <submittedName>
        <fullName evidence="4">Methyltransferase domain-containing protein</fullName>
    </submittedName>
</protein>
<name>A0A5J5J2W5_9MICO</name>
<reference evidence="5" key="1">
    <citation type="submission" date="2019-09" db="EMBL/GenBank/DDBJ databases">
        <title>Mumia zhuanghuii sp. nov. isolated from the intestinal contents of plateau pika (Ochotona curzoniae) in the Qinghai-Tibet plateau of China.</title>
        <authorList>
            <person name="Tian Z."/>
        </authorList>
    </citation>
    <scope>NUCLEOTIDE SEQUENCE [LARGE SCALE GENOMIC DNA]</scope>
    <source>
        <strain evidence="5">JCM 30598</strain>
    </source>
</reference>
<dbReference type="AlphaFoldDB" id="A0A5J5J2W5"/>
<dbReference type="OrthoDB" id="4774874at2"/>
<accession>A0A5J5J2W5</accession>
<sequence length="213" mass="22117">MAGYDANDRFAAESVVEPDHISRARAHALELGAAPVSAAVGAQIAVLSAASAALNIVEIGTGAGVSGLWLLHGSPRATLTTIDNEPEHLGAARQAFADARIPPARARFITGRAADVLPRMNEASYDIVLVDADPEGVIEYVEHGLRLVRPGGTVLVPRVLGGGAVADPVRRDPQTTAYRSLILETQSSPAVIGALSIVGEGLLQLTTIPDPRD</sequence>
<dbReference type="RefSeq" id="WP_150447055.1">
    <property type="nucleotide sequence ID" value="NZ_VYSA01000001.1"/>
</dbReference>
<dbReference type="PROSITE" id="PS51682">
    <property type="entry name" value="SAM_OMT_I"/>
    <property type="match status" value="1"/>
</dbReference>